<dbReference type="PANTHER" id="PTHR32234">
    <property type="entry name" value="THIOL:DISULFIDE INTERCHANGE PROTEIN DSBD"/>
    <property type="match status" value="1"/>
</dbReference>
<reference evidence="20" key="1">
    <citation type="journal article" date="2020" name="mSystems">
        <title>Genome- and Community-Level Interaction Insights into Carbon Utilization and Element Cycling Functions of Hydrothermarchaeota in Hydrothermal Sediment.</title>
        <authorList>
            <person name="Zhou Z."/>
            <person name="Liu Y."/>
            <person name="Xu W."/>
            <person name="Pan J."/>
            <person name="Luo Z.H."/>
            <person name="Li M."/>
        </authorList>
    </citation>
    <scope>NUCLEOTIDE SEQUENCE [LARGE SCALE GENOMIC DNA]</scope>
    <source>
        <strain evidence="20">HyVt-493</strain>
    </source>
</reference>
<evidence type="ECO:0000256" key="14">
    <source>
        <dbReference type="ARBA" id="ARBA00023157"/>
    </source>
</evidence>
<keyword evidence="4 18" id="KW-1003">Cell membrane</keyword>
<dbReference type="Pfam" id="PF13899">
    <property type="entry name" value="Thioredoxin_7"/>
    <property type="match status" value="1"/>
</dbReference>
<feature type="domain" description="Thioredoxin" evidence="19">
    <location>
        <begin position="647"/>
        <end position="788"/>
    </location>
</feature>
<keyword evidence="14 18" id="KW-1015">Disulfide bond</keyword>
<dbReference type="Pfam" id="PF02683">
    <property type="entry name" value="DsbD_TM"/>
    <property type="match status" value="1"/>
</dbReference>
<feature type="transmembrane region" description="Helical" evidence="18">
    <location>
        <begin position="484"/>
        <end position="517"/>
    </location>
</feature>
<dbReference type="HAMAP" id="MF_00399">
    <property type="entry name" value="DbsD"/>
    <property type="match status" value="1"/>
</dbReference>
<comment type="subcellular location">
    <subcellularLocation>
        <location evidence="1 18">Cell inner membrane</location>
        <topology evidence="1 18">Multi-pass membrane protein</topology>
    </subcellularLocation>
</comment>
<dbReference type="InterPro" id="IPR022910">
    <property type="entry name" value="Thiol_diS_interchange_DbsD"/>
</dbReference>
<feature type="transmembrane region" description="Helical" evidence="18">
    <location>
        <begin position="406"/>
        <end position="429"/>
    </location>
</feature>
<comment type="caution">
    <text evidence="20">The sequence shown here is derived from an EMBL/GenBank/DDBJ whole genome shotgun (WGS) entry which is preliminary data.</text>
</comment>
<organism evidence="20">
    <name type="scientific">Leucothrix mucor</name>
    <dbReference type="NCBI Taxonomy" id="45248"/>
    <lineage>
        <taxon>Bacteria</taxon>
        <taxon>Pseudomonadati</taxon>
        <taxon>Pseudomonadota</taxon>
        <taxon>Gammaproteobacteria</taxon>
        <taxon>Thiotrichales</taxon>
        <taxon>Thiotrichaceae</taxon>
        <taxon>Leucothrix</taxon>
    </lineage>
</organism>
<comment type="function">
    <text evidence="18">Required to facilitate the formation of correct disulfide bonds in some periplasmic proteins and for the assembly of the periplasmic c-type cytochromes. Acts by transferring electrons from cytoplasmic thioredoxin to the periplasm. This transfer involves a cascade of disulfide bond formation and reduction steps.</text>
</comment>
<dbReference type="InterPro" id="IPR036929">
    <property type="entry name" value="DsbDN_sf"/>
</dbReference>
<dbReference type="PANTHER" id="PTHR32234:SF0">
    <property type="entry name" value="THIOL:DISULFIDE INTERCHANGE PROTEIN DSBD"/>
    <property type="match status" value="1"/>
</dbReference>
<evidence type="ECO:0000256" key="3">
    <source>
        <dbReference type="ARBA" id="ARBA00022448"/>
    </source>
</evidence>
<name>A0A7V2T314_LEUMU</name>
<evidence type="ECO:0000256" key="12">
    <source>
        <dbReference type="ARBA" id="ARBA00023027"/>
    </source>
</evidence>
<comment type="catalytic activity">
    <reaction evidence="17 18">
        <text>[protein]-dithiol + NADP(+) = [protein]-disulfide + NADPH + H(+)</text>
        <dbReference type="Rhea" id="RHEA:18753"/>
        <dbReference type="Rhea" id="RHEA-COMP:10593"/>
        <dbReference type="Rhea" id="RHEA-COMP:10594"/>
        <dbReference type="ChEBI" id="CHEBI:15378"/>
        <dbReference type="ChEBI" id="CHEBI:29950"/>
        <dbReference type="ChEBI" id="CHEBI:50058"/>
        <dbReference type="ChEBI" id="CHEBI:57783"/>
        <dbReference type="ChEBI" id="CHEBI:58349"/>
        <dbReference type="EC" id="1.8.1.8"/>
    </reaction>
</comment>
<dbReference type="SUPFAM" id="SSF74863">
    <property type="entry name" value="Thiol:disulfide interchange protein DsbD, N-terminal domain (DsbD-alpha)"/>
    <property type="match status" value="2"/>
</dbReference>
<dbReference type="Gene3D" id="2.60.40.1250">
    <property type="entry name" value="Thiol:disulfide interchange protein DsbD, N-terminal domain"/>
    <property type="match status" value="2"/>
</dbReference>
<evidence type="ECO:0000256" key="9">
    <source>
        <dbReference type="ARBA" id="ARBA00022982"/>
    </source>
</evidence>
<feature type="signal peptide" evidence="18">
    <location>
        <begin position="1"/>
        <end position="23"/>
    </location>
</feature>
<keyword evidence="9 18" id="KW-0249">Electron transport</keyword>
<evidence type="ECO:0000256" key="13">
    <source>
        <dbReference type="ARBA" id="ARBA00023136"/>
    </source>
</evidence>
<feature type="transmembrane region" description="Helical" evidence="18">
    <location>
        <begin position="616"/>
        <end position="637"/>
    </location>
</feature>
<dbReference type="GO" id="GO:0009055">
    <property type="term" value="F:electron transfer activity"/>
    <property type="evidence" value="ECO:0007669"/>
    <property type="project" value="UniProtKB-UniRule"/>
</dbReference>
<keyword evidence="7 18" id="KW-0732">Signal</keyword>
<dbReference type="EC" id="1.8.1.8" evidence="18"/>
<dbReference type="Gene3D" id="3.40.30.10">
    <property type="entry name" value="Glutaredoxin"/>
    <property type="match status" value="1"/>
</dbReference>
<keyword evidence="11 18" id="KW-0560">Oxidoreductase</keyword>
<dbReference type="InterPro" id="IPR036249">
    <property type="entry name" value="Thioredoxin-like_sf"/>
</dbReference>
<evidence type="ECO:0000256" key="10">
    <source>
        <dbReference type="ARBA" id="ARBA00022989"/>
    </source>
</evidence>
<evidence type="ECO:0000256" key="5">
    <source>
        <dbReference type="ARBA" id="ARBA00022519"/>
    </source>
</evidence>
<keyword evidence="5 18" id="KW-0997">Cell inner membrane</keyword>
<feature type="disulfide bond" description="Redox-active" evidence="18">
    <location>
        <begin position="703"/>
        <end position="706"/>
    </location>
</feature>
<evidence type="ECO:0000256" key="16">
    <source>
        <dbReference type="ARBA" id="ARBA00047388"/>
    </source>
</evidence>
<dbReference type="GO" id="GO:0045454">
    <property type="term" value="P:cell redox homeostasis"/>
    <property type="evidence" value="ECO:0007669"/>
    <property type="project" value="TreeGrafter"/>
</dbReference>
<protein>
    <recommendedName>
        <fullName evidence="18">Thiol:disulfide interchange protein DsbD</fullName>
        <ecNumber evidence="18">1.8.1.8</ecNumber>
    </recommendedName>
    <alternativeName>
        <fullName evidence="18">Protein-disulfide reductase</fullName>
        <shortName evidence="18">Disulfide reductase</shortName>
    </alternativeName>
</protein>
<evidence type="ECO:0000256" key="15">
    <source>
        <dbReference type="ARBA" id="ARBA00023284"/>
    </source>
</evidence>
<proteinExistence type="inferred from homology"/>
<evidence type="ECO:0000256" key="18">
    <source>
        <dbReference type="HAMAP-Rule" id="MF_00399"/>
    </source>
</evidence>
<feature type="chain" id="PRO_5031642934" description="Thiol:disulfide interchange protein DsbD" evidence="18">
    <location>
        <begin position="24"/>
        <end position="791"/>
    </location>
</feature>
<keyword evidence="10 18" id="KW-1133">Transmembrane helix</keyword>
<evidence type="ECO:0000256" key="7">
    <source>
        <dbReference type="ARBA" id="ARBA00022729"/>
    </source>
</evidence>
<dbReference type="InterPro" id="IPR013766">
    <property type="entry name" value="Thioredoxin_domain"/>
</dbReference>
<evidence type="ECO:0000313" key="20">
    <source>
        <dbReference type="EMBL" id="HFC92396.1"/>
    </source>
</evidence>
<keyword evidence="6 18" id="KW-0812">Transmembrane</keyword>
<evidence type="ECO:0000256" key="6">
    <source>
        <dbReference type="ARBA" id="ARBA00022692"/>
    </source>
</evidence>
<evidence type="ECO:0000259" key="19">
    <source>
        <dbReference type="PROSITE" id="PS51352"/>
    </source>
</evidence>
<evidence type="ECO:0000256" key="8">
    <source>
        <dbReference type="ARBA" id="ARBA00022748"/>
    </source>
</evidence>
<feature type="disulfide bond" description="Redox-active" evidence="18">
    <location>
        <begin position="382"/>
        <end position="504"/>
    </location>
</feature>
<feature type="disulfide bond" description="Redox-active" evidence="18">
    <location>
        <begin position="124"/>
        <end position="130"/>
    </location>
</feature>
<keyword evidence="12 18" id="KW-0520">NAD</keyword>
<dbReference type="InterPro" id="IPR028250">
    <property type="entry name" value="DsbDN"/>
</dbReference>
<evidence type="ECO:0000256" key="11">
    <source>
        <dbReference type="ARBA" id="ARBA00023002"/>
    </source>
</evidence>
<dbReference type="EMBL" id="DRMS01000235">
    <property type="protein sequence ID" value="HFC92396.1"/>
    <property type="molecule type" value="Genomic_DNA"/>
</dbReference>
<dbReference type="CDD" id="cd02953">
    <property type="entry name" value="DsbDgamma"/>
    <property type="match status" value="1"/>
</dbReference>
<sequence precursor="true">MKKLLLLISLFISLIGSNIYAIATDELLKPDKAFQVFITDSNADSVTVTWKIADGYYMYRKRFSFKSDNPAVTLGKPNFPKGDLKDDPSFGQVVIYRNRVSVNIPFKNTGSASTIKLKTKSQGCADLGVCYPPQKVALDFDVPSTIAAPTAINGNSNSAPANEFSTLESIEDSPTPTTKPSDLAAQLGIPAFGKNTNNSGPLPPDQAFAFDISAMDKQTLNARWQVTSGHYLYQKKIHFRLLDAQGVELGERVMPKGKLQKDPNYGDTIVYNKDFDIKIPLTGKADSITIKTSYQGCSKLTGICYPPQNKTQTINLANAPEKSQATSTNATNISGIDNSNSLKSDKKVSEQEVFTNILKDNSLFTILGLFFLAGLALTFTPCVFPMIPILSGIISGQGSDISKKKAFILSLAYVIPMALTYAIVGVLAGLSGESLTAALQIPWVIGLFALLFVVLAFSMFGFYELQMPASIQNKLTRVSNQQEGGTFIGAAIMGILSALIVGPCVTAPLTGALIFIADTKDAFLGGLSLFMLGIGMGVPLLMIGTVAGEILPKAGAWMDKVKAVFGVLMLGLAIWMLERILPVEIIILLTAALLIGSAIYMKAIDPLDTTASGWDRLWKAFGIIILVYGIILMLGVAKGNSSFFTPLKNRAVIQQVTGSTTGGVTSEGLIFARVKDIKSLDLALENAAAQNKKLMLDFYADWCISCKEMEHKVFSDPRVMKALENTVLVQADVTKNDEQDKALMKKFGLFGPPGIMFFGTNKQEHRSYRIVGEMSVDKFLAHVTEFLGKSK</sequence>
<feature type="transmembrane region" description="Helical" evidence="18">
    <location>
        <begin position="583"/>
        <end position="604"/>
    </location>
</feature>
<dbReference type="InterPro" id="IPR003834">
    <property type="entry name" value="Cyt_c_assmbl_TM_dom"/>
</dbReference>
<feature type="transmembrane region" description="Helical" evidence="18">
    <location>
        <begin position="523"/>
        <end position="548"/>
    </location>
</feature>
<dbReference type="PROSITE" id="PS51352">
    <property type="entry name" value="THIOREDOXIN_2"/>
    <property type="match status" value="1"/>
</dbReference>
<comment type="catalytic activity">
    <reaction evidence="16 18">
        <text>[protein]-dithiol + NAD(+) = [protein]-disulfide + NADH + H(+)</text>
        <dbReference type="Rhea" id="RHEA:18749"/>
        <dbReference type="Rhea" id="RHEA-COMP:10593"/>
        <dbReference type="Rhea" id="RHEA-COMP:10594"/>
        <dbReference type="ChEBI" id="CHEBI:15378"/>
        <dbReference type="ChEBI" id="CHEBI:29950"/>
        <dbReference type="ChEBI" id="CHEBI:50058"/>
        <dbReference type="ChEBI" id="CHEBI:57540"/>
        <dbReference type="ChEBI" id="CHEBI:57945"/>
        <dbReference type="EC" id="1.8.1.8"/>
    </reaction>
</comment>
<evidence type="ECO:0000256" key="4">
    <source>
        <dbReference type="ARBA" id="ARBA00022475"/>
    </source>
</evidence>
<evidence type="ECO:0000256" key="1">
    <source>
        <dbReference type="ARBA" id="ARBA00004429"/>
    </source>
</evidence>
<keyword evidence="8 18" id="KW-0201">Cytochrome c-type biogenesis</keyword>
<dbReference type="AlphaFoldDB" id="A0A7V2T314"/>
<dbReference type="Proteomes" id="UP000885750">
    <property type="component" value="Unassembled WGS sequence"/>
</dbReference>
<keyword evidence="13 18" id="KW-0472">Membrane</keyword>
<comment type="similarity">
    <text evidence="2 18">Belongs to the thioredoxin family. DsbD subfamily.</text>
</comment>
<keyword evidence="3 18" id="KW-0813">Transport</keyword>
<dbReference type="Pfam" id="PF11412">
    <property type="entry name" value="DsbD_N"/>
    <property type="match status" value="2"/>
</dbReference>
<feature type="transmembrane region" description="Helical" evidence="18">
    <location>
        <begin position="560"/>
        <end position="577"/>
    </location>
</feature>
<dbReference type="GO" id="GO:0017004">
    <property type="term" value="P:cytochrome complex assembly"/>
    <property type="evidence" value="ECO:0007669"/>
    <property type="project" value="UniProtKB-UniRule"/>
</dbReference>
<accession>A0A7V2T314</accession>
<gene>
    <name evidence="18 20" type="primary">dsbD</name>
    <name evidence="20" type="ORF">ENJ51_06235</name>
</gene>
<dbReference type="InterPro" id="IPR035671">
    <property type="entry name" value="DsbD_gamma"/>
</dbReference>
<evidence type="ECO:0000256" key="2">
    <source>
        <dbReference type="ARBA" id="ARBA00007241"/>
    </source>
</evidence>
<dbReference type="GO" id="GO:0005886">
    <property type="term" value="C:plasma membrane"/>
    <property type="evidence" value="ECO:0007669"/>
    <property type="project" value="UniProtKB-SubCell"/>
</dbReference>
<dbReference type="NCBIfam" id="NF001419">
    <property type="entry name" value="PRK00293.1"/>
    <property type="match status" value="1"/>
</dbReference>
<keyword evidence="15 18" id="KW-0676">Redox-active center</keyword>
<evidence type="ECO:0000256" key="17">
    <source>
        <dbReference type="ARBA" id="ARBA00047804"/>
    </source>
</evidence>
<feature type="transmembrane region" description="Helical" evidence="18">
    <location>
        <begin position="441"/>
        <end position="463"/>
    </location>
</feature>
<feature type="transmembrane region" description="Helical" evidence="18">
    <location>
        <begin position="363"/>
        <end position="394"/>
    </location>
</feature>
<dbReference type="GO" id="GO:0047134">
    <property type="term" value="F:protein-disulfide reductase [NAD(P)H] activity"/>
    <property type="evidence" value="ECO:0007669"/>
    <property type="project" value="UniProtKB-UniRule"/>
</dbReference>
<dbReference type="SUPFAM" id="SSF52833">
    <property type="entry name" value="Thioredoxin-like"/>
    <property type="match status" value="1"/>
</dbReference>